<evidence type="ECO:0000313" key="4">
    <source>
        <dbReference type="Proteomes" id="UP000182841"/>
    </source>
</evidence>
<feature type="compositionally biased region" description="Low complexity" evidence="1">
    <location>
        <begin position="94"/>
        <end position="108"/>
    </location>
</feature>
<dbReference type="AlphaFoldDB" id="A0A1H9T3S5"/>
<feature type="compositionally biased region" description="Pro residues" evidence="1">
    <location>
        <begin position="73"/>
        <end position="93"/>
    </location>
</feature>
<gene>
    <name evidence="3" type="ORF">SAMN05421870_105275</name>
</gene>
<evidence type="ECO:0000256" key="1">
    <source>
        <dbReference type="SAM" id="MobiDB-lite"/>
    </source>
</evidence>
<keyword evidence="2" id="KW-0732">Signal</keyword>
<organism evidence="3 4">
    <name type="scientific">Streptomyces qinglanensis</name>
    <dbReference type="NCBI Taxonomy" id="943816"/>
    <lineage>
        <taxon>Bacteria</taxon>
        <taxon>Bacillati</taxon>
        <taxon>Actinomycetota</taxon>
        <taxon>Actinomycetes</taxon>
        <taxon>Kitasatosporales</taxon>
        <taxon>Streptomycetaceae</taxon>
        <taxon>Streptomyces</taxon>
    </lineage>
</organism>
<proteinExistence type="predicted"/>
<name>A0A1H9T3S5_9ACTN</name>
<dbReference type="EMBL" id="FOGO01000005">
    <property type="protein sequence ID" value="SER91263.1"/>
    <property type="molecule type" value="Genomic_DNA"/>
</dbReference>
<keyword evidence="4" id="KW-1185">Reference proteome</keyword>
<protein>
    <submittedName>
        <fullName evidence="3">Uncharacterized protein</fullName>
    </submittedName>
</protein>
<evidence type="ECO:0000256" key="2">
    <source>
        <dbReference type="SAM" id="SignalP"/>
    </source>
</evidence>
<evidence type="ECO:0000313" key="3">
    <source>
        <dbReference type="EMBL" id="SER91263.1"/>
    </source>
</evidence>
<reference evidence="4" key="1">
    <citation type="submission" date="2016-10" db="EMBL/GenBank/DDBJ databases">
        <authorList>
            <person name="Varghese N."/>
            <person name="Submissions S."/>
        </authorList>
    </citation>
    <scope>NUCLEOTIDE SEQUENCE [LARGE SCALE GENOMIC DNA]</scope>
    <source>
        <strain evidence="4">CGMCC 4.6825</strain>
    </source>
</reference>
<dbReference type="Proteomes" id="UP000182841">
    <property type="component" value="Unassembled WGS sequence"/>
</dbReference>
<sequence>MRRHVTAAKACLSALVLLLSVLLAAEGTGALLSAASGPPAPAAATAEDVSPSAGHETEHGAAACHPRRTVRPPGAPPAPGERPPHACAPPLGPPAAAGPAALPGNGSAGMPWRRSVEVPVLHQVLLH</sequence>
<accession>A0A1H9T3S5</accession>
<feature type="region of interest" description="Disordered" evidence="1">
    <location>
        <begin position="32"/>
        <end position="108"/>
    </location>
</feature>
<feature type="chain" id="PRO_5010289376" evidence="2">
    <location>
        <begin position="25"/>
        <end position="127"/>
    </location>
</feature>
<feature type="signal peptide" evidence="2">
    <location>
        <begin position="1"/>
        <end position="24"/>
    </location>
</feature>